<evidence type="ECO:0000256" key="2">
    <source>
        <dbReference type="ARBA" id="ARBA00022737"/>
    </source>
</evidence>
<evidence type="ECO:0000256" key="1">
    <source>
        <dbReference type="ARBA" id="ARBA00022574"/>
    </source>
</evidence>
<feature type="repeat" description="WD" evidence="3">
    <location>
        <begin position="203"/>
        <end position="243"/>
    </location>
</feature>
<dbReference type="PANTHER" id="PTHR19855">
    <property type="entry name" value="WD40 REPEAT PROTEIN 12, 37"/>
    <property type="match status" value="1"/>
</dbReference>
<dbReference type="InterPro" id="IPR015943">
    <property type="entry name" value="WD40/YVTN_repeat-like_dom_sf"/>
</dbReference>
<dbReference type="PROSITE" id="PS50082">
    <property type="entry name" value="WD_REPEATS_2"/>
    <property type="match status" value="4"/>
</dbReference>
<dbReference type="PROSITE" id="PS50294">
    <property type="entry name" value="WD_REPEATS_REGION"/>
    <property type="match status" value="2"/>
</dbReference>
<evidence type="ECO:0000256" key="3">
    <source>
        <dbReference type="PROSITE-ProRule" id="PRU00221"/>
    </source>
</evidence>
<keyword evidence="6" id="KW-1185">Reference proteome</keyword>
<dbReference type="InterPro" id="IPR020472">
    <property type="entry name" value="WD40_PAC1"/>
</dbReference>
<dbReference type="AlphaFoldDB" id="A0A540KF30"/>
<feature type="repeat" description="WD" evidence="3">
    <location>
        <begin position="136"/>
        <end position="168"/>
    </location>
</feature>
<dbReference type="PROSITE" id="PS00678">
    <property type="entry name" value="WD_REPEATS_1"/>
    <property type="match status" value="1"/>
</dbReference>
<feature type="repeat" description="WD" evidence="3">
    <location>
        <begin position="289"/>
        <end position="325"/>
    </location>
</feature>
<keyword evidence="1 3" id="KW-0853">WD repeat</keyword>
<feature type="repeat" description="WD" evidence="3">
    <location>
        <begin position="104"/>
        <end position="126"/>
    </location>
</feature>
<feature type="region of interest" description="Disordered" evidence="4">
    <location>
        <begin position="171"/>
        <end position="190"/>
    </location>
</feature>
<protein>
    <submittedName>
        <fullName evidence="5">Uncharacterized protein</fullName>
    </submittedName>
</protein>
<dbReference type="InterPro" id="IPR036322">
    <property type="entry name" value="WD40_repeat_dom_sf"/>
</dbReference>
<dbReference type="Gene3D" id="2.130.10.10">
    <property type="entry name" value="YVTN repeat-like/Quinoprotein amine dehydrogenase"/>
    <property type="match status" value="1"/>
</dbReference>
<name>A0A540KF30_MALBA</name>
<gene>
    <name evidence="5" type="ORF">C1H46_041625</name>
</gene>
<accession>A0A540KF30</accession>
<dbReference type="SMART" id="SM00320">
    <property type="entry name" value="WD40"/>
    <property type="match status" value="5"/>
</dbReference>
<evidence type="ECO:0000313" key="5">
    <source>
        <dbReference type="EMBL" id="TQD72843.1"/>
    </source>
</evidence>
<evidence type="ECO:0000313" key="6">
    <source>
        <dbReference type="Proteomes" id="UP000315295"/>
    </source>
</evidence>
<comment type="caution">
    <text evidence="5">The sequence shown here is derived from an EMBL/GenBank/DDBJ whole genome shotgun (WGS) entry which is preliminary data.</text>
</comment>
<dbReference type="STRING" id="106549.A0A540KF30"/>
<dbReference type="SUPFAM" id="SSF50978">
    <property type="entry name" value="WD40 repeat-like"/>
    <property type="match status" value="2"/>
</dbReference>
<organism evidence="5 6">
    <name type="scientific">Malus baccata</name>
    <name type="common">Siberian crab apple</name>
    <name type="synonym">Pyrus baccata</name>
    <dbReference type="NCBI Taxonomy" id="106549"/>
    <lineage>
        <taxon>Eukaryota</taxon>
        <taxon>Viridiplantae</taxon>
        <taxon>Streptophyta</taxon>
        <taxon>Embryophyta</taxon>
        <taxon>Tracheophyta</taxon>
        <taxon>Spermatophyta</taxon>
        <taxon>Magnoliopsida</taxon>
        <taxon>eudicotyledons</taxon>
        <taxon>Gunneridae</taxon>
        <taxon>Pentapetalae</taxon>
        <taxon>rosids</taxon>
        <taxon>fabids</taxon>
        <taxon>Rosales</taxon>
        <taxon>Rosaceae</taxon>
        <taxon>Amygdaloideae</taxon>
        <taxon>Maleae</taxon>
        <taxon>Malus</taxon>
    </lineage>
</organism>
<proteinExistence type="predicted"/>
<reference evidence="5 6" key="1">
    <citation type="journal article" date="2019" name="G3 (Bethesda)">
        <title>Sequencing of a Wild Apple (Malus baccata) Genome Unravels the Differences Between Cultivated and Wild Apple Species Regarding Disease Resistance and Cold Tolerance.</title>
        <authorList>
            <person name="Chen X."/>
        </authorList>
    </citation>
    <scope>NUCLEOTIDE SEQUENCE [LARGE SCALE GENOMIC DNA]</scope>
    <source>
        <strain evidence="6">cv. Shandingzi</strain>
        <tissue evidence="5">Leaves</tissue>
    </source>
</reference>
<sequence>MKLSLKPFNAKFFLTGCYDGLGRVWKAPGACTHILEGHSGPVTSDTVVISSLVNVNWHCQLLTIFQFWPLEDQVIMASSLSLLLDLKTFSFLMGYFCGGESVTVATASNDRTLRLWKFNAEETRKSTLRIRAFKILRGNTAAVQSVSAQTSGNMVCSGSWDSTINIWQTNEPDAEGDTVSTKKRKKTGQEKELQLEGEAVSSLVGHTQGASSVKWPEPKTIYSASWDQSIKEWNVERGTATSTIYHDEVLNCIDIGGEGSALIAAGGSDPIVRVWDPRKPGTSASIKTFSSHTSWVTACKWHDKSLFHLVSASHDGKVMLWDTRTAALCADWWKGDTVLSGGADFKLCMTSGVSVPPNYQSTESYYAH</sequence>
<keyword evidence="2" id="KW-0677">Repeat</keyword>
<dbReference type="PRINTS" id="PR00320">
    <property type="entry name" value="GPROTEINBRPT"/>
</dbReference>
<dbReference type="Pfam" id="PF00400">
    <property type="entry name" value="WD40"/>
    <property type="match status" value="3"/>
</dbReference>
<dbReference type="PANTHER" id="PTHR19855:SF11">
    <property type="entry name" value="RIBOSOME BIOGENESIS PROTEIN WDR12"/>
    <property type="match status" value="1"/>
</dbReference>
<dbReference type="InterPro" id="IPR019775">
    <property type="entry name" value="WD40_repeat_CS"/>
</dbReference>
<evidence type="ECO:0000256" key="4">
    <source>
        <dbReference type="SAM" id="MobiDB-lite"/>
    </source>
</evidence>
<dbReference type="EMBL" id="VIEB01001359">
    <property type="protein sequence ID" value="TQD72843.1"/>
    <property type="molecule type" value="Genomic_DNA"/>
</dbReference>
<dbReference type="Proteomes" id="UP000315295">
    <property type="component" value="Unassembled WGS sequence"/>
</dbReference>
<dbReference type="InterPro" id="IPR001680">
    <property type="entry name" value="WD40_rpt"/>
</dbReference>